<dbReference type="InterPro" id="IPR039657">
    <property type="entry name" value="Dimethylallyltransferase"/>
</dbReference>
<dbReference type="SUPFAM" id="SSF52540">
    <property type="entry name" value="P-loop containing nucleoside triphosphate hydrolases"/>
    <property type="match status" value="1"/>
</dbReference>
<evidence type="ECO:0000313" key="15">
    <source>
        <dbReference type="Proteomes" id="UP001165383"/>
    </source>
</evidence>
<dbReference type="PANTHER" id="PTHR11088:SF60">
    <property type="entry name" value="TRNA DIMETHYLALLYLTRANSFERASE"/>
    <property type="match status" value="1"/>
</dbReference>
<dbReference type="InterPro" id="IPR018022">
    <property type="entry name" value="IPT"/>
</dbReference>
<proteinExistence type="inferred from homology"/>
<evidence type="ECO:0000256" key="1">
    <source>
        <dbReference type="ARBA" id="ARBA00001946"/>
    </source>
</evidence>
<protein>
    <recommendedName>
        <fullName evidence="10">tRNA dimethylallyltransferase</fullName>
        <ecNumber evidence="10">2.5.1.75</ecNumber>
    </recommendedName>
    <alternativeName>
        <fullName evidence="10">Dimethylallyl diphosphate:tRNA dimethylallyltransferase</fullName>
        <shortName evidence="10">DMAPP:tRNA dimethylallyltransferase</shortName>
        <shortName evidence="10">DMATase</shortName>
    </alternativeName>
    <alternativeName>
        <fullName evidence="10">Isopentenyl-diphosphate:tRNA isopentenyltransferase</fullName>
        <shortName evidence="10">IPP transferase</shortName>
        <shortName evidence="10">IPPT</shortName>
        <shortName evidence="10">IPTase</shortName>
    </alternativeName>
</protein>
<evidence type="ECO:0000256" key="2">
    <source>
        <dbReference type="ARBA" id="ARBA00003213"/>
    </source>
</evidence>
<evidence type="ECO:0000256" key="3">
    <source>
        <dbReference type="ARBA" id="ARBA00005842"/>
    </source>
</evidence>
<keyword evidence="6 10" id="KW-0547">Nucleotide-binding</keyword>
<feature type="site" description="Interaction with substrate tRNA" evidence="10">
    <location>
        <position position="104"/>
    </location>
</feature>
<comment type="cofactor">
    <cofactor evidence="1 10">
        <name>Mg(2+)</name>
        <dbReference type="ChEBI" id="CHEBI:18420"/>
    </cofactor>
</comment>
<comment type="caution">
    <text evidence="14">The sequence shown here is derived from an EMBL/GenBank/DDBJ whole genome shotgun (WGS) entry which is preliminary data.</text>
</comment>
<dbReference type="EMBL" id="JAMGBB010000001">
    <property type="protein sequence ID" value="MCL6740364.1"/>
    <property type="molecule type" value="Genomic_DNA"/>
</dbReference>
<evidence type="ECO:0000256" key="4">
    <source>
        <dbReference type="ARBA" id="ARBA00022679"/>
    </source>
</evidence>
<evidence type="ECO:0000256" key="7">
    <source>
        <dbReference type="ARBA" id="ARBA00022840"/>
    </source>
</evidence>
<evidence type="ECO:0000256" key="6">
    <source>
        <dbReference type="ARBA" id="ARBA00022741"/>
    </source>
</evidence>
<gene>
    <name evidence="10 14" type="primary">miaA</name>
    <name evidence="14" type="ORF">LZ518_04370</name>
</gene>
<comment type="function">
    <text evidence="2 10 12">Catalyzes the transfer of a dimethylallyl group onto the adenine at position 37 in tRNAs that read codons beginning with uridine, leading to the formation of N6-(dimethylallyl)adenosine (i(6)A).</text>
</comment>
<dbReference type="RefSeq" id="WP_249914799.1">
    <property type="nucleotide sequence ID" value="NZ_JAMGBB010000001.1"/>
</dbReference>
<feature type="binding site" evidence="10">
    <location>
        <begin position="15"/>
        <end position="20"/>
    </location>
    <ligand>
        <name>substrate</name>
    </ligand>
</feature>
<evidence type="ECO:0000256" key="8">
    <source>
        <dbReference type="ARBA" id="ARBA00022842"/>
    </source>
</evidence>
<dbReference type="Gene3D" id="1.10.20.140">
    <property type="match status" value="1"/>
</dbReference>
<name>A0ABT0S7I9_9SPHN</name>
<keyword evidence="4 10" id="KW-0808">Transferase</keyword>
<comment type="subunit">
    <text evidence="10">Monomer.</text>
</comment>
<evidence type="ECO:0000256" key="13">
    <source>
        <dbReference type="RuleBase" id="RU003785"/>
    </source>
</evidence>
<comment type="caution">
    <text evidence="10">Lacks conserved residue(s) required for the propagation of feature annotation.</text>
</comment>
<keyword evidence="15" id="KW-1185">Reference proteome</keyword>
<keyword evidence="8 10" id="KW-0460">Magnesium</keyword>
<reference evidence="14" key="1">
    <citation type="submission" date="2022-05" db="EMBL/GenBank/DDBJ databases">
        <authorList>
            <person name="Jo J.-H."/>
            <person name="Im W.-T."/>
        </authorList>
    </citation>
    <scope>NUCLEOTIDE SEQUENCE</scope>
    <source>
        <strain evidence="14">RB56-2</strain>
    </source>
</reference>
<comment type="similarity">
    <text evidence="3 10 13">Belongs to the IPP transferase family.</text>
</comment>
<sequence length="309" mass="33163">MGKAKPPVVVIAGPTASGKSSLALRLAEASGGAIVNADSAQLYRDLPILSAAPSQTDRARAEHLLYGVLDGAEPCSAADWAAMAKAEITRLHDEGRLPVLAGGTGLYLRTLLDGIAPIPAIEPEVRAKVRANSVAENLAELMPLDPVAANSLNPGDTTRIARALEVVKSTGKPLAEWQEHREGGIGEDVELKALLLLPPRPWLYERCDQRFAQMVEQGALAEVEMLLARNLNPNLPVMRAIGVSELGNYLRGQLTIDEAIAAGSQATRRYAKRQYTWFAHQPPSEWHRFHDPLVGEAVDRALALFGAAG</sequence>
<dbReference type="HAMAP" id="MF_00185">
    <property type="entry name" value="IPP_trans"/>
    <property type="match status" value="1"/>
</dbReference>
<organism evidence="14 15">
    <name type="scientific">Sphingomonas brevis</name>
    <dbReference type="NCBI Taxonomy" id="2908206"/>
    <lineage>
        <taxon>Bacteria</taxon>
        <taxon>Pseudomonadati</taxon>
        <taxon>Pseudomonadota</taxon>
        <taxon>Alphaproteobacteria</taxon>
        <taxon>Sphingomonadales</taxon>
        <taxon>Sphingomonadaceae</taxon>
        <taxon>Sphingomonas</taxon>
    </lineage>
</organism>
<accession>A0ABT0S7I9</accession>
<dbReference type="NCBIfam" id="TIGR00174">
    <property type="entry name" value="miaA"/>
    <property type="match status" value="1"/>
</dbReference>
<feature type="site" description="Interaction with substrate tRNA" evidence="10">
    <location>
        <position position="126"/>
    </location>
</feature>
<dbReference type="InterPro" id="IPR027417">
    <property type="entry name" value="P-loop_NTPase"/>
</dbReference>
<dbReference type="PANTHER" id="PTHR11088">
    <property type="entry name" value="TRNA DIMETHYLALLYLTRANSFERASE"/>
    <property type="match status" value="1"/>
</dbReference>
<dbReference type="Pfam" id="PF01715">
    <property type="entry name" value="IPPT"/>
    <property type="match status" value="1"/>
</dbReference>
<evidence type="ECO:0000313" key="14">
    <source>
        <dbReference type="EMBL" id="MCL6740364.1"/>
    </source>
</evidence>
<dbReference type="Gene3D" id="3.40.50.300">
    <property type="entry name" value="P-loop containing nucleotide triphosphate hydrolases"/>
    <property type="match status" value="1"/>
</dbReference>
<dbReference type="Proteomes" id="UP001165383">
    <property type="component" value="Unassembled WGS sequence"/>
</dbReference>
<feature type="binding site" evidence="10">
    <location>
        <begin position="13"/>
        <end position="20"/>
    </location>
    <ligand>
        <name>ATP</name>
        <dbReference type="ChEBI" id="CHEBI:30616"/>
    </ligand>
</feature>
<evidence type="ECO:0000256" key="9">
    <source>
        <dbReference type="ARBA" id="ARBA00049563"/>
    </source>
</evidence>
<evidence type="ECO:0000256" key="12">
    <source>
        <dbReference type="RuleBase" id="RU003784"/>
    </source>
</evidence>
<evidence type="ECO:0000256" key="10">
    <source>
        <dbReference type="HAMAP-Rule" id="MF_00185"/>
    </source>
</evidence>
<comment type="catalytic activity">
    <reaction evidence="9 10 11">
        <text>adenosine(37) in tRNA + dimethylallyl diphosphate = N(6)-dimethylallyladenosine(37) in tRNA + diphosphate</text>
        <dbReference type="Rhea" id="RHEA:26482"/>
        <dbReference type="Rhea" id="RHEA-COMP:10162"/>
        <dbReference type="Rhea" id="RHEA-COMP:10375"/>
        <dbReference type="ChEBI" id="CHEBI:33019"/>
        <dbReference type="ChEBI" id="CHEBI:57623"/>
        <dbReference type="ChEBI" id="CHEBI:74411"/>
        <dbReference type="ChEBI" id="CHEBI:74415"/>
        <dbReference type="EC" id="2.5.1.75"/>
    </reaction>
</comment>
<evidence type="ECO:0000256" key="11">
    <source>
        <dbReference type="RuleBase" id="RU003783"/>
    </source>
</evidence>
<keyword evidence="7 10" id="KW-0067">ATP-binding</keyword>
<dbReference type="GO" id="GO:0052381">
    <property type="term" value="F:tRNA dimethylallyltransferase activity"/>
    <property type="evidence" value="ECO:0007669"/>
    <property type="project" value="UniProtKB-EC"/>
</dbReference>
<feature type="region of interest" description="Interaction with substrate tRNA" evidence="10">
    <location>
        <begin position="38"/>
        <end position="41"/>
    </location>
</feature>
<dbReference type="EC" id="2.5.1.75" evidence="10"/>
<evidence type="ECO:0000256" key="5">
    <source>
        <dbReference type="ARBA" id="ARBA00022694"/>
    </source>
</evidence>
<keyword evidence="5 10" id="KW-0819">tRNA processing</keyword>